<protein>
    <submittedName>
        <fullName evidence="2">Ribosome-associated protein</fullName>
    </submittedName>
</protein>
<dbReference type="InterPro" id="IPR036986">
    <property type="entry name" value="S4_RNA-bd_sf"/>
</dbReference>
<dbReference type="AlphaFoldDB" id="A0A839Q2J6"/>
<keyword evidence="3" id="KW-1185">Reference proteome</keyword>
<comment type="caution">
    <text evidence="2">The sequence shown here is derived from an EMBL/GenBank/DDBJ whole genome shotgun (WGS) entry which is preliminary data.</text>
</comment>
<dbReference type="Proteomes" id="UP000550501">
    <property type="component" value="Unassembled WGS sequence"/>
</dbReference>
<accession>A0A839Q2J6</accession>
<evidence type="ECO:0000313" key="2">
    <source>
        <dbReference type="EMBL" id="MBB2990548.1"/>
    </source>
</evidence>
<evidence type="ECO:0000256" key="1">
    <source>
        <dbReference type="PROSITE-ProRule" id="PRU00182"/>
    </source>
</evidence>
<dbReference type="Pfam" id="PF13275">
    <property type="entry name" value="S4_2"/>
    <property type="match status" value="1"/>
</dbReference>
<name>A0A839Q2J6_MYCIR</name>
<organism evidence="2 3">
    <name type="scientific">Mycolicibacterium iranicum</name>
    <name type="common">Mycobacterium iranicum</name>
    <dbReference type="NCBI Taxonomy" id="912594"/>
    <lineage>
        <taxon>Bacteria</taxon>
        <taxon>Bacillati</taxon>
        <taxon>Actinomycetota</taxon>
        <taxon>Actinomycetes</taxon>
        <taxon>Mycobacteriales</taxon>
        <taxon>Mycobacteriaceae</taxon>
        <taxon>Mycolicibacterium</taxon>
    </lineage>
</organism>
<dbReference type="CDD" id="cd00165">
    <property type="entry name" value="S4"/>
    <property type="match status" value="1"/>
</dbReference>
<evidence type="ECO:0000313" key="3">
    <source>
        <dbReference type="Proteomes" id="UP000550501"/>
    </source>
</evidence>
<dbReference type="EMBL" id="JACHVU010000003">
    <property type="protein sequence ID" value="MBB2990548.1"/>
    <property type="molecule type" value="Genomic_DNA"/>
</dbReference>
<proteinExistence type="predicted"/>
<dbReference type="SUPFAM" id="SSF55174">
    <property type="entry name" value="Alpha-L RNA-binding motif"/>
    <property type="match status" value="1"/>
</dbReference>
<dbReference type="GO" id="GO:0003723">
    <property type="term" value="F:RNA binding"/>
    <property type="evidence" value="ECO:0007669"/>
    <property type="project" value="UniProtKB-KW"/>
</dbReference>
<reference evidence="2 3" key="1">
    <citation type="submission" date="2020-08" db="EMBL/GenBank/DDBJ databases">
        <title>The Agave Microbiome: Exploring the role of microbial communities in plant adaptations to desert environments.</title>
        <authorList>
            <person name="Partida-Martinez L.P."/>
        </authorList>
    </citation>
    <scope>NUCLEOTIDE SEQUENCE [LARGE SCALE GENOMIC DNA]</scope>
    <source>
        <strain evidence="2 3">AT2.18</strain>
    </source>
</reference>
<sequence>MAHPSEGDASEVPIRDASIRLGQFLKLAGLIDSGADAKAVIADGQVAVNGEVEQRRGRQLHDGDVVTLFGRSARVTAE</sequence>
<dbReference type="PROSITE" id="PS50889">
    <property type="entry name" value="S4"/>
    <property type="match status" value="1"/>
</dbReference>
<dbReference type="RefSeq" id="WP_183467762.1">
    <property type="nucleotide sequence ID" value="NZ_JACHVU010000003.1"/>
</dbReference>
<gene>
    <name evidence="2" type="ORF">FHR72_002016</name>
</gene>
<keyword evidence="1" id="KW-0694">RNA-binding</keyword>
<dbReference type="Gene3D" id="3.10.290.10">
    <property type="entry name" value="RNA-binding S4 domain"/>
    <property type="match status" value="1"/>
</dbReference>